<feature type="transmembrane region" description="Helical" evidence="2">
    <location>
        <begin position="28"/>
        <end position="46"/>
    </location>
</feature>
<evidence type="ECO:0000313" key="3">
    <source>
        <dbReference type="EMBL" id="TFE44691.1"/>
    </source>
</evidence>
<gene>
    <name evidence="3" type="ORF">E2553_06450</name>
</gene>
<evidence type="ECO:0000256" key="2">
    <source>
        <dbReference type="SAM" id="Phobius"/>
    </source>
</evidence>
<name>A0A4Y8N4W7_9BURK</name>
<feature type="region of interest" description="Disordered" evidence="1">
    <location>
        <begin position="91"/>
        <end position="122"/>
    </location>
</feature>
<sequence>MRSLTMRITHFGATVPVRWAQLRIHHPVSLGAALLVIALSSLAFWWNQPDGLFNGGEPSCSSAYGKPRVLHEPFFERGLLSLEVFSAMTRTMSQPSGSPSAAHHDLDASNASASCAPTRIGR</sequence>
<protein>
    <submittedName>
        <fullName evidence="3">Uncharacterized protein</fullName>
    </submittedName>
</protein>
<comment type="caution">
    <text evidence="3">The sequence shown here is derived from an EMBL/GenBank/DDBJ whole genome shotgun (WGS) entry which is preliminary data.</text>
</comment>
<keyword evidence="2" id="KW-0472">Membrane</keyword>
<dbReference type="Proteomes" id="UP000297385">
    <property type="component" value="Unassembled WGS sequence"/>
</dbReference>
<proteinExistence type="predicted"/>
<dbReference type="AlphaFoldDB" id="A0A4Y8N4W7"/>
<keyword evidence="2" id="KW-0812">Transmembrane</keyword>
<reference evidence="3 4" key="1">
    <citation type="submission" date="2019-03" db="EMBL/GenBank/DDBJ databases">
        <title>Complete Genome Sequence of Paraburkholderia dipogonis ICMP 19430T, a Nitrogen-fixing Symbiont of the South African Invasive Legume Dipogon lignosus in New Zealand.</title>
        <authorList>
            <person name="De Meyer S.E."/>
        </authorList>
    </citation>
    <scope>NUCLEOTIDE SEQUENCE [LARGE SCALE GENOMIC DNA]</scope>
    <source>
        <strain evidence="3 4">ICMP 19430</strain>
    </source>
</reference>
<accession>A0A4Y8N4W7</accession>
<organism evidence="3 4">
    <name type="scientific">Paraburkholderia dipogonis</name>
    <dbReference type="NCBI Taxonomy" id="1211383"/>
    <lineage>
        <taxon>Bacteria</taxon>
        <taxon>Pseudomonadati</taxon>
        <taxon>Pseudomonadota</taxon>
        <taxon>Betaproteobacteria</taxon>
        <taxon>Burkholderiales</taxon>
        <taxon>Burkholderiaceae</taxon>
        <taxon>Paraburkholderia</taxon>
    </lineage>
</organism>
<keyword evidence="2" id="KW-1133">Transmembrane helix</keyword>
<evidence type="ECO:0000313" key="4">
    <source>
        <dbReference type="Proteomes" id="UP000297385"/>
    </source>
</evidence>
<dbReference type="EMBL" id="SNVI01000001">
    <property type="protein sequence ID" value="TFE44691.1"/>
    <property type="molecule type" value="Genomic_DNA"/>
</dbReference>
<evidence type="ECO:0000256" key="1">
    <source>
        <dbReference type="SAM" id="MobiDB-lite"/>
    </source>
</evidence>